<dbReference type="GO" id="GO:0006368">
    <property type="term" value="P:transcription elongation by RNA polymerase II"/>
    <property type="evidence" value="ECO:0007669"/>
    <property type="project" value="InterPro"/>
</dbReference>
<dbReference type="PANTHER" id="PTHR15141">
    <property type="entry name" value="TRANSCRIPTION ELONGATION FACTOR B POLYPEPTIDE 3"/>
    <property type="match status" value="1"/>
</dbReference>
<evidence type="ECO:0000313" key="2">
    <source>
        <dbReference type="EMBL" id="EMD38067.1"/>
    </source>
</evidence>
<feature type="compositionally biased region" description="Basic and acidic residues" evidence="1">
    <location>
        <begin position="126"/>
        <end position="143"/>
    </location>
</feature>
<dbReference type="EMBL" id="KB445795">
    <property type="protein sequence ID" value="EMD38067.1"/>
    <property type="molecule type" value="Genomic_DNA"/>
</dbReference>
<feature type="region of interest" description="Disordered" evidence="1">
    <location>
        <begin position="122"/>
        <end position="167"/>
    </location>
</feature>
<evidence type="ECO:0000313" key="3">
    <source>
        <dbReference type="Proteomes" id="UP000016930"/>
    </source>
</evidence>
<dbReference type="InterPro" id="IPR051870">
    <property type="entry name" value="Elongin-A_domain"/>
</dbReference>
<reference evidence="2 3" key="1">
    <citation type="journal article" date="2012" name="Proc. Natl. Acad. Sci. U.S.A.">
        <title>Comparative genomics of Ceriporiopsis subvermispora and Phanerochaete chrysosporium provide insight into selective ligninolysis.</title>
        <authorList>
            <person name="Fernandez-Fueyo E."/>
            <person name="Ruiz-Duenas F.J."/>
            <person name="Ferreira P."/>
            <person name="Floudas D."/>
            <person name="Hibbett D.S."/>
            <person name="Canessa P."/>
            <person name="Larrondo L.F."/>
            <person name="James T.Y."/>
            <person name="Seelenfreund D."/>
            <person name="Lobos S."/>
            <person name="Polanco R."/>
            <person name="Tello M."/>
            <person name="Honda Y."/>
            <person name="Watanabe T."/>
            <person name="Watanabe T."/>
            <person name="Ryu J.S."/>
            <person name="Kubicek C.P."/>
            <person name="Schmoll M."/>
            <person name="Gaskell J."/>
            <person name="Hammel K.E."/>
            <person name="St John F.J."/>
            <person name="Vanden Wymelenberg A."/>
            <person name="Sabat G."/>
            <person name="Splinter BonDurant S."/>
            <person name="Syed K."/>
            <person name="Yadav J.S."/>
            <person name="Doddapaneni H."/>
            <person name="Subramanian V."/>
            <person name="Lavin J.L."/>
            <person name="Oguiza J.A."/>
            <person name="Perez G."/>
            <person name="Pisabarro A.G."/>
            <person name="Ramirez L."/>
            <person name="Santoyo F."/>
            <person name="Master E."/>
            <person name="Coutinho P.M."/>
            <person name="Henrissat B."/>
            <person name="Lombard V."/>
            <person name="Magnuson J.K."/>
            <person name="Kuees U."/>
            <person name="Hori C."/>
            <person name="Igarashi K."/>
            <person name="Samejima M."/>
            <person name="Held B.W."/>
            <person name="Barry K.W."/>
            <person name="LaButti K.M."/>
            <person name="Lapidus A."/>
            <person name="Lindquist E.A."/>
            <person name="Lucas S.M."/>
            <person name="Riley R."/>
            <person name="Salamov A.A."/>
            <person name="Hoffmeister D."/>
            <person name="Schwenk D."/>
            <person name="Hadar Y."/>
            <person name="Yarden O."/>
            <person name="de Vries R.P."/>
            <person name="Wiebenga A."/>
            <person name="Stenlid J."/>
            <person name="Eastwood D."/>
            <person name="Grigoriev I.V."/>
            <person name="Berka R.M."/>
            <person name="Blanchette R.A."/>
            <person name="Kersten P."/>
            <person name="Martinez A.T."/>
            <person name="Vicuna R."/>
            <person name="Cullen D."/>
        </authorList>
    </citation>
    <scope>NUCLEOTIDE SEQUENCE [LARGE SCALE GENOMIC DNA]</scope>
    <source>
        <strain evidence="2 3">B</strain>
    </source>
</reference>
<feature type="compositionally biased region" description="Low complexity" evidence="1">
    <location>
        <begin position="206"/>
        <end position="224"/>
    </location>
</feature>
<organism evidence="2 3">
    <name type="scientific">Ceriporiopsis subvermispora (strain B)</name>
    <name type="common">White-rot fungus</name>
    <name type="synonym">Gelatoporia subvermispora</name>
    <dbReference type="NCBI Taxonomy" id="914234"/>
    <lineage>
        <taxon>Eukaryota</taxon>
        <taxon>Fungi</taxon>
        <taxon>Dikarya</taxon>
        <taxon>Basidiomycota</taxon>
        <taxon>Agaricomycotina</taxon>
        <taxon>Agaricomycetes</taxon>
        <taxon>Polyporales</taxon>
        <taxon>Gelatoporiaceae</taxon>
        <taxon>Gelatoporia</taxon>
    </lineage>
</organism>
<evidence type="ECO:0008006" key="4">
    <source>
        <dbReference type="Google" id="ProtNLM"/>
    </source>
</evidence>
<dbReference type="OrthoDB" id="21513at2759"/>
<dbReference type="Proteomes" id="UP000016930">
    <property type="component" value="Unassembled WGS sequence"/>
</dbReference>
<name>M2RHV5_CERS8</name>
<feature type="compositionally biased region" description="Pro residues" evidence="1">
    <location>
        <begin position="279"/>
        <end position="289"/>
    </location>
</feature>
<dbReference type="InterPro" id="IPR010684">
    <property type="entry name" value="RNA_pol_II_trans_fac_SIII_A"/>
</dbReference>
<dbReference type="Pfam" id="PF06881">
    <property type="entry name" value="Elongin_A"/>
    <property type="match status" value="1"/>
</dbReference>
<dbReference type="PANTHER" id="PTHR15141:SF76">
    <property type="entry name" value="TRANSCRIPTION ELONGATION FACTOR B POLYPEPTIDE 3"/>
    <property type="match status" value="1"/>
</dbReference>
<feature type="region of interest" description="Disordered" evidence="1">
    <location>
        <begin position="190"/>
        <end position="323"/>
    </location>
</feature>
<keyword evidence="3" id="KW-1185">Reference proteome</keyword>
<accession>M2RHV5</accession>
<evidence type="ECO:0000256" key="1">
    <source>
        <dbReference type="SAM" id="MobiDB-lite"/>
    </source>
</evidence>
<dbReference type="AlphaFoldDB" id="M2RHV5"/>
<dbReference type="Gene3D" id="6.10.250.3180">
    <property type="match status" value="1"/>
</dbReference>
<sequence>MPYESDDLGQPAYRILSLVQYCQRVLVANAEGIASLGNGLRYDLIKPILESCSADSLLRLEQASPYLEEHTPEIWKNLCMRTYPILAHQYRTNSVEEPESWRDQYFVQRDLEAQRLEAVGSRLRNQRAEAEERKKESSIKITDRLPPAKRSRGWIPTQPKSLLQKTRSEAARMHKGIYGMRMLPMPKAKDYTRTASSSNTRPYVPPAASSSGSANSSRPQSSAPVQGSRLTVTAVPRRPAPPPTLKPSTSSARSIASTSSNKASPPKPTMIFNSQDTPPKSPAPPPPQTSPNTLTAKPPLAKKDKTSTLFMPKHRAHSQLPAR</sequence>
<dbReference type="HOGENOM" id="CLU_074637_0_0_1"/>
<dbReference type="STRING" id="914234.M2RHV5"/>
<feature type="compositionally biased region" description="Low complexity" evidence="1">
    <location>
        <begin position="248"/>
        <end position="260"/>
    </location>
</feature>
<gene>
    <name evidence="2" type="ORF">CERSUDRAFT_104685</name>
</gene>
<dbReference type="GO" id="GO:0070449">
    <property type="term" value="C:elongin complex"/>
    <property type="evidence" value="ECO:0007669"/>
    <property type="project" value="InterPro"/>
</dbReference>
<proteinExistence type="predicted"/>
<protein>
    <recommendedName>
        <fullName evidence="4">Elongin-A</fullName>
    </recommendedName>
</protein>